<keyword evidence="2" id="KW-0812">Transmembrane</keyword>
<dbReference type="GeneID" id="54998025"/>
<organism evidence="3 4">
    <name type="scientific">Gordonia phage Daredevil</name>
    <dbReference type="NCBI Taxonomy" id="2283286"/>
    <lineage>
        <taxon>Viruses</taxon>
        <taxon>Duplodnaviria</taxon>
        <taxon>Heunggongvirae</taxon>
        <taxon>Uroviricota</taxon>
        <taxon>Caudoviricetes</taxon>
        <taxon>Daredevilvirus</taxon>
        <taxon>Daredevilvirus daredevil</taxon>
    </lineage>
</organism>
<keyword evidence="1" id="KW-0175">Coiled coil</keyword>
<evidence type="ECO:0000256" key="2">
    <source>
        <dbReference type="SAM" id="Phobius"/>
    </source>
</evidence>
<feature type="coiled-coil region" evidence="1">
    <location>
        <begin position="54"/>
        <end position="81"/>
    </location>
</feature>
<keyword evidence="4" id="KW-1185">Reference proteome</keyword>
<dbReference type="Proteomes" id="UP000257597">
    <property type="component" value="Segment"/>
</dbReference>
<gene>
    <name evidence="3" type="primary">34</name>
    <name evidence="3" type="ORF">SEA_DAREDEVIL_34</name>
</gene>
<feature type="transmembrane region" description="Helical" evidence="2">
    <location>
        <begin position="6"/>
        <end position="26"/>
    </location>
</feature>
<sequence>MSPDFINLLIGLGAGSVIVAVINGFFNRGGNKATAAKLVADTTKVAHDMVMEIADDLREDNAHLRNALADMNAKFEGHERRLELALSRLDRTVGELQSVIPLIEQAGHLSRADHLRRVVADATAET</sequence>
<evidence type="ECO:0000313" key="3">
    <source>
        <dbReference type="EMBL" id="AXH70422.1"/>
    </source>
</evidence>
<proteinExistence type="predicted"/>
<protein>
    <submittedName>
        <fullName evidence="3">Uncharacterized protein</fullName>
    </submittedName>
</protein>
<name>A0A345MIP1_9CAUD</name>
<keyword evidence="2" id="KW-1133">Transmembrane helix</keyword>
<keyword evidence="2" id="KW-0472">Membrane</keyword>
<evidence type="ECO:0000313" key="4">
    <source>
        <dbReference type="Proteomes" id="UP000257597"/>
    </source>
</evidence>
<dbReference type="KEGG" id="vg:54998025"/>
<reference evidence="4" key="1">
    <citation type="submission" date="2018-07" db="EMBL/GenBank/DDBJ databases">
        <authorList>
            <person name="Quirk P.G."/>
            <person name="Krulwich T.A."/>
        </authorList>
    </citation>
    <scope>NUCLEOTIDE SEQUENCE [LARGE SCALE GENOMIC DNA]</scope>
</reference>
<accession>A0A345MIP1</accession>
<evidence type="ECO:0000256" key="1">
    <source>
        <dbReference type="SAM" id="Coils"/>
    </source>
</evidence>
<dbReference type="EMBL" id="MH590603">
    <property type="protein sequence ID" value="AXH70422.1"/>
    <property type="molecule type" value="Genomic_DNA"/>
</dbReference>
<dbReference type="RefSeq" id="YP_009807148.1">
    <property type="nucleotide sequence ID" value="NC_048021.1"/>
</dbReference>